<dbReference type="OrthoDB" id="998593at2759"/>
<evidence type="ECO:0000259" key="1">
    <source>
        <dbReference type="Pfam" id="PF24626"/>
    </source>
</evidence>
<dbReference type="GO" id="GO:0016301">
    <property type="term" value="F:kinase activity"/>
    <property type="evidence" value="ECO:0007669"/>
    <property type="project" value="UniProtKB-KW"/>
</dbReference>
<dbReference type="PANTHER" id="PTHR46148">
    <property type="entry name" value="CHROMO DOMAIN-CONTAINING PROTEIN"/>
    <property type="match status" value="1"/>
</dbReference>
<name>A0A5B6WHC4_9ROSI</name>
<dbReference type="PANTHER" id="PTHR46148:SF44">
    <property type="entry name" value="GAG-POL POLYPROTEIN"/>
    <property type="match status" value="1"/>
</dbReference>
<sequence length="216" mass="25040">MLTEAPVLTQLEYRKEFIVYSNALLSGLGCISVQEANVVAAALSRNILFALIALNKHLMLESDGSILVELFAFDIEQEECDLEGKLSPRRIGLYEVLQRIGPVVYRLALPLELKKIHNMFHVSMLHRYHFDPSHVISLSEIELQPDLTYSEELVKILAREVKEMRNKWIDIVKVLWHRHCIEEATWELEETLRSQYPNLFSSKIFKYDNSKRGGEL</sequence>
<keyword evidence="3" id="KW-1185">Reference proteome</keyword>
<protein>
    <submittedName>
        <fullName evidence="2">Receptor-like protein kinase</fullName>
    </submittedName>
</protein>
<evidence type="ECO:0000313" key="3">
    <source>
        <dbReference type="Proteomes" id="UP000325315"/>
    </source>
</evidence>
<evidence type="ECO:0000313" key="2">
    <source>
        <dbReference type="EMBL" id="KAA3480272.1"/>
    </source>
</evidence>
<reference evidence="3" key="1">
    <citation type="journal article" date="2019" name="Plant Biotechnol. J.">
        <title>Genome sequencing of the Australian wild diploid species Gossypium australe highlights disease resistance and delayed gland morphogenesis.</title>
        <authorList>
            <person name="Cai Y."/>
            <person name="Cai X."/>
            <person name="Wang Q."/>
            <person name="Wang P."/>
            <person name="Zhang Y."/>
            <person name="Cai C."/>
            <person name="Xu Y."/>
            <person name="Wang K."/>
            <person name="Zhou Z."/>
            <person name="Wang C."/>
            <person name="Geng S."/>
            <person name="Li B."/>
            <person name="Dong Q."/>
            <person name="Hou Y."/>
            <person name="Wang H."/>
            <person name="Ai P."/>
            <person name="Liu Z."/>
            <person name="Yi F."/>
            <person name="Sun M."/>
            <person name="An G."/>
            <person name="Cheng J."/>
            <person name="Zhang Y."/>
            <person name="Shi Q."/>
            <person name="Xie Y."/>
            <person name="Shi X."/>
            <person name="Chang Y."/>
            <person name="Huang F."/>
            <person name="Chen Y."/>
            <person name="Hong S."/>
            <person name="Mi L."/>
            <person name="Sun Q."/>
            <person name="Zhang L."/>
            <person name="Zhou B."/>
            <person name="Peng R."/>
            <person name="Zhang X."/>
            <person name="Liu F."/>
        </authorList>
    </citation>
    <scope>NUCLEOTIDE SEQUENCE [LARGE SCALE GENOMIC DNA]</scope>
    <source>
        <strain evidence="3">cv. PA1801</strain>
    </source>
</reference>
<keyword evidence="2" id="KW-0675">Receptor</keyword>
<comment type="caution">
    <text evidence="2">The sequence shown here is derived from an EMBL/GenBank/DDBJ whole genome shotgun (WGS) entry which is preliminary data.</text>
</comment>
<dbReference type="Proteomes" id="UP000325315">
    <property type="component" value="Unassembled WGS sequence"/>
</dbReference>
<keyword evidence="2" id="KW-0418">Kinase</keyword>
<gene>
    <name evidence="2" type="ORF">EPI10_020720</name>
</gene>
<dbReference type="Pfam" id="PF24626">
    <property type="entry name" value="SH3_Tf2-1"/>
    <property type="match status" value="1"/>
</dbReference>
<dbReference type="InterPro" id="IPR056924">
    <property type="entry name" value="SH3_Tf2-1"/>
</dbReference>
<proteinExistence type="predicted"/>
<feature type="domain" description="Tf2-1-like SH3-like" evidence="1">
    <location>
        <begin position="83"/>
        <end position="129"/>
    </location>
</feature>
<keyword evidence="2" id="KW-0808">Transferase</keyword>
<dbReference type="AlphaFoldDB" id="A0A5B6WHC4"/>
<accession>A0A5B6WHC4</accession>
<dbReference type="EMBL" id="SMMG02000003">
    <property type="protein sequence ID" value="KAA3480272.1"/>
    <property type="molecule type" value="Genomic_DNA"/>
</dbReference>
<organism evidence="2 3">
    <name type="scientific">Gossypium australe</name>
    <dbReference type="NCBI Taxonomy" id="47621"/>
    <lineage>
        <taxon>Eukaryota</taxon>
        <taxon>Viridiplantae</taxon>
        <taxon>Streptophyta</taxon>
        <taxon>Embryophyta</taxon>
        <taxon>Tracheophyta</taxon>
        <taxon>Spermatophyta</taxon>
        <taxon>Magnoliopsida</taxon>
        <taxon>eudicotyledons</taxon>
        <taxon>Gunneridae</taxon>
        <taxon>Pentapetalae</taxon>
        <taxon>rosids</taxon>
        <taxon>malvids</taxon>
        <taxon>Malvales</taxon>
        <taxon>Malvaceae</taxon>
        <taxon>Malvoideae</taxon>
        <taxon>Gossypium</taxon>
    </lineage>
</organism>